<dbReference type="Gene3D" id="3.40.960.10">
    <property type="entry name" value="VSR Endonuclease"/>
    <property type="match status" value="1"/>
</dbReference>
<feature type="domain" description="Treble clef zinc finger" evidence="1">
    <location>
        <begin position="301"/>
        <end position="356"/>
    </location>
</feature>
<evidence type="ECO:0000259" key="1">
    <source>
        <dbReference type="Pfam" id="PF14311"/>
    </source>
</evidence>
<proteinExistence type="predicted"/>
<dbReference type="PANTHER" id="PTHR37317:SF1">
    <property type="entry name" value="ZINC-RIBBON DOMAIN-CONTAINING PROTEIN-RELATED"/>
    <property type="match status" value="1"/>
</dbReference>
<dbReference type="InterPro" id="IPR025487">
    <property type="entry name" value="DUF4379"/>
</dbReference>
<dbReference type="EMBL" id="JAAMPA010000003">
    <property type="protein sequence ID" value="NIH70102.1"/>
    <property type="molecule type" value="Genomic_DNA"/>
</dbReference>
<dbReference type="PANTHER" id="PTHR37317">
    <property type="entry name" value="BLR8090 PROTEIN"/>
    <property type="match status" value="1"/>
</dbReference>
<dbReference type="AlphaFoldDB" id="A0A846LUR4"/>
<dbReference type="Pfam" id="PF14311">
    <property type="entry name" value="DUF4379"/>
    <property type="match status" value="3"/>
</dbReference>
<evidence type="ECO:0000313" key="2">
    <source>
        <dbReference type="EMBL" id="GGL83986.1"/>
    </source>
</evidence>
<feature type="domain" description="Treble clef zinc finger" evidence="1">
    <location>
        <begin position="369"/>
        <end position="424"/>
    </location>
</feature>
<reference evidence="5" key="2">
    <citation type="journal article" date="2019" name="Int. J. Syst. Evol. Microbiol.">
        <title>The Global Catalogue of Microorganisms (GCM) 10K type strain sequencing project: providing services to taxonomists for standard genome sequencing and annotation.</title>
        <authorList>
            <consortium name="The Broad Institute Genomics Platform"/>
            <consortium name="The Broad Institute Genome Sequencing Center for Infectious Disease"/>
            <person name="Wu L."/>
            <person name="Ma J."/>
        </authorList>
    </citation>
    <scope>NUCLEOTIDE SEQUENCE [LARGE SCALE GENOMIC DNA]</scope>
    <source>
        <strain evidence="5">CGMCC 4.5581</strain>
    </source>
</reference>
<comment type="caution">
    <text evidence="3">The sequence shown here is derived from an EMBL/GenBank/DDBJ whole genome shotgun (WGS) entry which is preliminary data.</text>
</comment>
<organism evidence="3 4">
    <name type="scientific">Modestobacter marinus</name>
    <dbReference type="NCBI Taxonomy" id="477641"/>
    <lineage>
        <taxon>Bacteria</taxon>
        <taxon>Bacillati</taxon>
        <taxon>Actinomycetota</taxon>
        <taxon>Actinomycetes</taxon>
        <taxon>Geodermatophilales</taxon>
        <taxon>Geodermatophilaceae</taxon>
        <taxon>Modestobacter</taxon>
    </lineage>
</organism>
<evidence type="ECO:0000313" key="5">
    <source>
        <dbReference type="Proteomes" id="UP000648663"/>
    </source>
</evidence>
<dbReference type="Proteomes" id="UP000648663">
    <property type="component" value="Unassembled WGS sequence"/>
</dbReference>
<evidence type="ECO:0000313" key="3">
    <source>
        <dbReference type="EMBL" id="NIH70102.1"/>
    </source>
</evidence>
<dbReference type="Proteomes" id="UP000552836">
    <property type="component" value="Unassembled WGS sequence"/>
</dbReference>
<reference evidence="3 4" key="3">
    <citation type="submission" date="2020-02" db="EMBL/GenBank/DDBJ databases">
        <title>Sequencing the genomes of 1000 actinobacteria strains.</title>
        <authorList>
            <person name="Klenk H.-P."/>
        </authorList>
    </citation>
    <scope>NUCLEOTIDE SEQUENCE [LARGE SCALE GENOMIC DNA]</scope>
    <source>
        <strain evidence="3 4">DSM 45201</strain>
    </source>
</reference>
<feature type="domain" description="Treble clef zinc finger" evidence="1">
    <location>
        <begin position="159"/>
        <end position="212"/>
    </location>
</feature>
<sequence length="555" mass="62670">MDCIDEILRIGGVAAVERFPGPRKDRLTRCLTCGVEAHYKLSYTVEKNASQERTCRTCYWRAWATERRAEAWREQRVYQREEIVARLDTGGWEFLRTLMDETGDHEPILASCRRCGLIRALRMGDAGFGCICSRNTRSRHPTDAPVEKVPLMESGLEALAWWDHDANDERALSTVSVRATRSAHWRCPDCDHRFPAKVSVMAERPSCPACSELAAAKLQEENELAKATPVADVSELLSAWDDEANPRLVMVGDGGHYRFRCPRGHRPRLSVTRFHSAGCPHCAAAATRAKPQWLADVLPELAEQWHPTRNGKYTPHNVRWDSTRKVRWRADCCGHEWPATVRDRDKYQRQRCPRCRTILGSLAWCDPGLAAEWSPANPVSAWQVRPHANPNFTPEWVCATNTDHVWSMSLSSRSNGAECPECRPTGKSRVELEHHAAAEEVFGNARSNALLRDAAFTARQAWTVDVLVTTDGRSVAIEYDGAYWHAAPAKVLVDTAKSRDLLAAGYHVVRLREDDLSPLAIDDPRYREFRVYSSAPRPRQVIDAVRDWLGVSVDS</sequence>
<protein>
    <recommendedName>
        <fullName evidence="1">Treble clef zinc finger domain-containing protein</fullName>
    </recommendedName>
</protein>
<gene>
    <name evidence="3" type="ORF">FB380_004600</name>
    <name evidence="2" type="ORF">GCM10011589_45540</name>
</gene>
<name>A0A846LUR4_9ACTN</name>
<dbReference type="EMBL" id="BMMI01000013">
    <property type="protein sequence ID" value="GGL83986.1"/>
    <property type="molecule type" value="Genomic_DNA"/>
</dbReference>
<evidence type="ECO:0000313" key="4">
    <source>
        <dbReference type="Proteomes" id="UP000552836"/>
    </source>
</evidence>
<reference evidence="2" key="4">
    <citation type="submission" date="2024-05" db="EMBL/GenBank/DDBJ databases">
        <authorList>
            <person name="Sun Q."/>
            <person name="Zhou Y."/>
        </authorList>
    </citation>
    <scope>NUCLEOTIDE SEQUENCE</scope>
    <source>
        <strain evidence="2">CGMCC 4.5581</strain>
    </source>
</reference>
<accession>A0A846LUR4</accession>
<keyword evidence="5" id="KW-1185">Reference proteome</keyword>
<dbReference type="RefSeq" id="WP_208383959.1">
    <property type="nucleotide sequence ID" value="NZ_BAABJU010000008.1"/>
</dbReference>
<reference evidence="2" key="1">
    <citation type="journal article" date="2014" name="Int. J. Syst. Evol. Microbiol.">
        <title>Complete genome of a new Firmicutes species belonging to the dominant human colonic microbiota ('Ruminococcus bicirculans') reveals two chromosomes and a selective capacity to utilize plant glucans.</title>
        <authorList>
            <consortium name="NISC Comparative Sequencing Program"/>
            <person name="Wegmann U."/>
            <person name="Louis P."/>
            <person name="Goesmann A."/>
            <person name="Henrissat B."/>
            <person name="Duncan S.H."/>
            <person name="Flint H.J."/>
        </authorList>
    </citation>
    <scope>NUCLEOTIDE SEQUENCE</scope>
    <source>
        <strain evidence="2">CGMCC 4.5581</strain>
    </source>
</reference>